<reference evidence="1" key="1">
    <citation type="submission" date="2025-08" db="UniProtKB">
        <authorList>
            <consortium name="RefSeq"/>
        </authorList>
    </citation>
    <scope>IDENTIFICATION</scope>
</reference>
<sequence length="162" mass="19032">FSNKITAFQDRDSLEPRPGNKYRQRRIDSHLEEQLTPEKRIAKFPLLGPLCLTPRYLRMTPSEFRRCCDRLELLPPTEISLITDALEGKKLKNLTDQQAELLEKFRQPRAEYARMPVHLSDRSSPKNYPKKMRLAHDGRPTEEGCWEKVGMNCLRIFVCIFD</sequence>
<dbReference type="OrthoDB" id="6335872at2759"/>
<protein>
    <submittedName>
        <fullName evidence="1">Uncharacterized protein LOC108037595</fullName>
    </submittedName>
</protein>
<accession>A0A6P4E038</accession>
<dbReference type="AlphaFoldDB" id="A0A6P4E038"/>
<dbReference type="RefSeq" id="XP_016969739.1">
    <property type="nucleotide sequence ID" value="XM_017114250.1"/>
</dbReference>
<evidence type="ECO:0000313" key="1">
    <source>
        <dbReference type="RefSeq" id="XP_016969739.1"/>
    </source>
</evidence>
<name>A0A6P4E038_DRORH</name>
<feature type="non-terminal residue" evidence="1">
    <location>
        <position position="1"/>
    </location>
</feature>
<gene>
    <name evidence="1" type="primary">LOC108037595</name>
</gene>
<organism evidence="1">
    <name type="scientific">Drosophila rhopaloa</name>
    <name type="common">Fruit fly</name>
    <dbReference type="NCBI Taxonomy" id="1041015"/>
    <lineage>
        <taxon>Eukaryota</taxon>
        <taxon>Metazoa</taxon>
        <taxon>Ecdysozoa</taxon>
        <taxon>Arthropoda</taxon>
        <taxon>Hexapoda</taxon>
        <taxon>Insecta</taxon>
        <taxon>Pterygota</taxon>
        <taxon>Neoptera</taxon>
        <taxon>Endopterygota</taxon>
        <taxon>Diptera</taxon>
        <taxon>Brachycera</taxon>
        <taxon>Muscomorpha</taxon>
        <taxon>Ephydroidea</taxon>
        <taxon>Drosophilidae</taxon>
        <taxon>Drosophila</taxon>
        <taxon>Sophophora</taxon>
    </lineage>
</organism>
<proteinExistence type="predicted"/>